<reference evidence="2" key="1">
    <citation type="submission" date="2022-12" db="EMBL/GenBank/DDBJ databases">
        <authorList>
            <person name="Mo P."/>
        </authorList>
    </citation>
    <scope>NUCLEOTIDE SEQUENCE [LARGE SCALE GENOMIC DNA]</scope>
    <source>
        <strain evidence="2">HUAS 3-15</strain>
    </source>
</reference>
<dbReference type="RefSeq" id="WP_270148007.1">
    <property type="nucleotide sequence ID" value="NZ_CP115450.1"/>
</dbReference>
<name>A0ABY7QA72_9ACTN</name>
<gene>
    <name evidence="1" type="ORF">O1G21_29700</name>
</gene>
<sequence length="212" mass="23343">MMTYGIDVLPAAFPAEFAADAADVMAVVPAARHRPLGPFAVVVEGEQIAIPHRVHHDEPSPAAVAGLSPRQRQLLHCWYSRHGDGWVRQRHLARIVRSADPWVVPFVLRLVGEYVLEILVAIGDELPGLLAPGSPGRLAYGRFIAANPAFFDRLQRQVVSYWSCYHRELYPDFRAYPGCTVLDLLRSAAADSAGHPWPSLAPKSPAAVHGYR</sequence>
<proteinExistence type="predicted"/>
<keyword evidence="2" id="KW-1185">Reference proteome</keyword>
<dbReference type="EMBL" id="CP115450">
    <property type="protein sequence ID" value="WBP89609.1"/>
    <property type="molecule type" value="Genomic_DNA"/>
</dbReference>
<accession>A0ABY7QA72</accession>
<evidence type="ECO:0000313" key="2">
    <source>
        <dbReference type="Proteomes" id="UP001212821"/>
    </source>
</evidence>
<organism evidence="1 2">
    <name type="scientific">Kitasatospora cathayae</name>
    <dbReference type="NCBI Taxonomy" id="3004092"/>
    <lineage>
        <taxon>Bacteria</taxon>
        <taxon>Bacillati</taxon>
        <taxon>Actinomycetota</taxon>
        <taxon>Actinomycetes</taxon>
        <taxon>Kitasatosporales</taxon>
        <taxon>Streptomycetaceae</taxon>
        <taxon>Kitasatospora</taxon>
    </lineage>
</organism>
<dbReference type="Proteomes" id="UP001212821">
    <property type="component" value="Chromosome"/>
</dbReference>
<protein>
    <submittedName>
        <fullName evidence="1">Uncharacterized protein</fullName>
    </submittedName>
</protein>
<evidence type="ECO:0000313" key="1">
    <source>
        <dbReference type="EMBL" id="WBP89609.1"/>
    </source>
</evidence>